<dbReference type="EMBL" id="QSIS01000003">
    <property type="protein sequence ID" value="RHD10175.1"/>
    <property type="molecule type" value="Genomic_DNA"/>
</dbReference>
<accession>A0A414DHA2</accession>
<dbReference type="Gene3D" id="3.40.91.30">
    <property type="match status" value="1"/>
</dbReference>
<evidence type="ECO:0000313" key="3">
    <source>
        <dbReference type="Proteomes" id="UP000284794"/>
    </source>
</evidence>
<evidence type="ECO:0000313" key="1">
    <source>
        <dbReference type="EMBL" id="RHD10175.1"/>
    </source>
</evidence>
<organism evidence="1 3">
    <name type="scientific">Lachnospira eligens</name>
    <dbReference type="NCBI Taxonomy" id="39485"/>
    <lineage>
        <taxon>Bacteria</taxon>
        <taxon>Bacillati</taxon>
        <taxon>Bacillota</taxon>
        <taxon>Clostridia</taxon>
        <taxon>Lachnospirales</taxon>
        <taxon>Lachnospiraceae</taxon>
        <taxon>Lachnospira</taxon>
    </lineage>
</organism>
<dbReference type="Proteomes" id="UP000284794">
    <property type="component" value="Unassembled WGS sequence"/>
</dbReference>
<comment type="caution">
    <text evidence="1">The sequence shown here is derived from an EMBL/GenBank/DDBJ whole genome shotgun (WGS) entry which is preliminary data.</text>
</comment>
<dbReference type="RefSeq" id="WP_118009232.1">
    <property type="nucleotide sequence ID" value="NZ_QRKY01000002.1"/>
</dbReference>
<sequence length="282" mass="32802">MFINYNISEIISQLSSAIHYDESIVKNLPDGKLNCTHNGRYIKWFLSDGNNISYIHKKDRHLASKLALKKFLLSRIEDNKRLLSTYKQCNSTNIQSELLLKDNDFRKLLTDYPENSKHIYCNRDLFRDFHNEQFQPVIDSWLSEEYNHNEAYPQALKHPCTSGNVVRSKSEAMIDLLLNQYGIPYRYECELKLDNISFYPDFTLFNPISGQLVYWEHFGMMDDPQYSLNASRKISRYIAGNIIPGINLIMTFETSSNPLSGVIAESKIEEYLLICNNQQAPS</sequence>
<dbReference type="AlphaFoldDB" id="A0A414DHA2"/>
<reference evidence="3 4" key="1">
    <citation type="submission" date="2018-08" db="EMBL/GenBank/DDBJ databases">
        <title>A genome reference for cultivated species of the human gut microbiota.</title>
        <authorList>
            <person name="Zou Y."/>
            <person name="Xue W."/>
            <person name="Luo G."/>
        </authorList>
    </citation>
    <scope>NUCLEOTIDE SEQUENCE [LARGE SCALE GENOMIC DNA]</scope>
    <source>
        <strain evidence="2 4">AF36-7BH</strain>
        <strain evidence="1 3">AM32-2AC</strain>
    </source>
</reference>
<proteinExistence type="predicted"/>
<gene>
    <name evidence="2" type="ORF">DW007_00965</name>
    <name evidence="1" type="ORF">DW811_03765</name>
</gene>
<name>A0A414DHA2_9FIRM</name>
<protein>
    <submittedName>
        <fullName evidence="1">Uncharacterized protein</fullName>
    </submittedName>
</protein>
<dbReference type="Proteomes" id="UP000285201">
    <property type="component" value="Unassembled WGS sequence"/>
</dbReference>
<evidence type="ECO:0000313" key="4">
    <source>
        <dbReference type="Proteomes" id="UP000285201"/>
    </source>
</evidence>
<evidence type="ECO:0000313" key="2">
    <source>
        <dbReference type="EMBL" id="RHL72459.1"/>
    </source>
</evidence>
<dbReference type="EMBL" id="QROY01000001">
    <property type="protein sequence ID" value="RHL72459.1"/>
    <property type="molecule type" value="Genomic_DNA"/>
</dbReference>